<dbReference type="Proteomes" id="UP000799757">
    <property type="component" value="Unassembled WGS sequence"/>
</dbReference>
<sequence length="202" mass="22646">MAVWCVAFFWIGVPSSSSSPQRIWKVPGGTSWLEEIKVDLEKKRDDCSWLIDKAREFKELERATEGHVLYARYCTIERPFTSPAEANNLEAASKVLLSAAEKPCKEHGGRVESLVVETKDVECTLADGIFIQVVSSDEGRPILATVAKKFYGTTQDHGFTCVNGHPLYRVMMPRARCPHCDTLIRDQDLRTTPCVARVDALE</sequence>
<name>A0A6A6XE23_9PLEO</name>
<keyword evidence="1" id="KW-0732">Signal</keyword>
<reference evidence="2" key="1">
    <citation type="journal article" date="2020" name="Stud. Mycol.">
        <title>101 Dothideomycetes genomes: a test case for predicting lifestyles and emergence of pathogens.</title>
        <authorList>
            <person name="Haridas S."/>
            <person name="Albert R."/>
            <person name="Binder M."/>
            <person name="Bloem J."/>
            <person name="Labutti K."/>
            <person name="Salamov A."/>
            <person name="Andreopoulos B."/>
            <person name="Baker S."/>
            <person name="Barry K."/>
            <person name="Bills G."/>
            <person name="Bluhm B."/>
            <person name="Cannon C."/>
            <person name="Castanera R."/>
            <person name="Culley D."/>
            <person name="Daum C."/>
            <person name="Ezra D."/>
            <person name="Gonzalez J."/>
            <person name="Henrissat B."/>
            <person name="Kuo A."/>
            <person name="Liang C."/>
            <person name="Lipzen A."/>
            <person name="Lutzoni F."/>
            <person name="Magnuson J."/>
            <person name="Mondo S."/>
            <person name="Nolan M."/>
            <person name="Ohm R."/>
            <person name="Pangilinan J."/>
            <person name="Park H.-J."/>
            <person name="Ramirez L."/>
            <person name="Alfaro M."/>
            <person name="Sun H."/>
            <person name="Tritt A."/>
            <person name="Yoshinaga Y."/>
            <person name="Zwiers L.-H."/>
            <person name="Turgeon B."/>
            <person name="Goodwin S."/>
            <person name="Spatafora J."/>
            <person name="Crous P."/>
            <person name="Grigoriev I."/>
        </authorList>
    </citation>
    <scope>NUCLEOTIDE SEQUENCE</scope>
    <source>
        <strain evidence="2">CBS 109.77</strain>
    </source>
</reference>
<dbReference type="OrthoDB" id="2423195at2759"/>
<proteinExistence type="predicted"/>
<organism evidence="2 3">
    <name type="scientific">Melanomma pulvis-pyrius CBS 109.77</name>
    <dbReference type="NCBI Taxonomy" id="1314802"/>
    <lineage>
        <taxon>Eukaryota</taxon>
        <taxon>Fungi</taxon>
        <taxon>Dikarya</taxon>
        <taxon>Ascomycota</taxon>
        <taxon>Pezizomycotina</taxon>
        <taxon>Dothideomycetes</taxon>
        <taxon>Pleosporomycetidae</taxon>
        <taxon>Pleosporales</taxon>
        <taxon>Melanommataceae</taxon>
        <taxon>Melanomma</taxon>
    </lineage>
</organism>
<keyword evidence="3" id="KW-1185">Reference proteome</keyword>
<dbReference type="AlphaFoldDB" id="A0A6A6XE23"/>
<feature type="signal peptide" evidence="1">
    <location>
        <begin position="1"/>
        <end position="18"/>
    </location>
</feature>
<evidence type="ECO:0000313" key="3">
    <source>
        <dbReference type="Proteomes" id="UP000799757"/>
    </source>
</evidence>
<evidence type="ECO:0000256" key="1">
    <source>
        <dbReference type="SAM" id="SignalP"/>
    </source>
</evidence>
<feature type="chain" id="PRO_5025492559" evidence="1">
    <location>
        <begin position="19"/>
        <end position="202"/>
    </location>
</feature>
<dbReference type="EMBL" id="MU001888">
    <property type="protein sequence ID" value="KAF2794528.1"/>
    <property type="molecule type" value="Genomic_DNA"/>
</dbReference>
<protein>
    <submittedName>
        <fullName evidence="2">Uncharacterized protein</fullName>
    </submittedName>
</protein>
<gene>
    <name evidence="2" type="ORF">K505DRAFT_383885</name>
</gene>
<evidence type="ECO:0000313" key="2">
    <source>
        <dbReference type="EMBL" id="KAF2794528.1"/>
    </source>
</evidence>
<accession>A0A6A6XE23</accession>